<dbReference type="GO" id="GO:0003729">
    <property type="term" value="F:mRNA binding"/>
    <property type="evidence" value="ECO:0007669"/>
    <property type="project" value="UniProtKB-ARBA"/>
</dbReference>
<gene>
    <name evidence="2" type="ordered locus">Smon_1095</name>
</gene>
<dbReference type="InterPro" id="IPR012337">
    <property type="entry name" value="RNaseH-like_sf"/>
</dbReference>
<dbReference type="InterPro" id="IPR010994">
    <property type="entry name" value="RuvA_2-like"/>
</dbReference>
<dbReference type="GO" id="GO:0003735">
    <property type="term" value="F:structural constituent of ribosome"/>
    <property type="evidence" value="ECO:0007669"/>
    <property type="project" value="TreeGrafter"/>
</dbReference>
<dbReference type="eggNOG" id="COG2183">
    <property type="taxonomic scope" value="Bacteria"/>
</dbReference>
<dbReference type="InterPro" id="IPR050437">
    <property type="entry name" value="Ribos_protein_bS1-like"/>
</dbReference>
<dbReference type="AlphaFoldDB" id="D1AUZ7"/>
<dbReference type="GeneID" id="29673870"/>
<evidence type="ECO:0000313" key="2">
    <source>
        <dbReference type="EMBL" id="ACZ01557.1"/>
    </source>
</evidence>
<dbReference type="STRING" id="519441.Smon_1095"/>
<dbReference type="Pfam" id="PF00575">
    <property type="entry name" value="S1"/>
    <property type="match status" value="1"/>
</dbReference>
<dbReference type="FunFam" id="2.40.50.140:FF:000051">
    <property type="entry name" value="RNA-binding transcriptional accessory protein"/>
    <property type="match status" value="1"/>
</dbReference>
<dbReference type="InterPro" id="IPR012340">
    <property type="entry name" value="NA-bd_OB-fold"/>
</dbReference>
<feature type="domain" description="S1 motif" evidence="1">
    <location>
        <begin position="653"/>
        <end position="722"/>
    </location>
</feature>
<dbReference type="FunFam" id="1.10.150.310:FF:000001">
    <property type="entry name" value="RNA-binding transcriptional accessory protein"/>
    <property type="match status" value="1"/>
</dbReference>
<dbReference type="InterPro" id="IPR006641">
    <property type="entry name" value="YqgF/RNaseH-like_dom"/>
</dbReference>
<dbReference type="PANTHER" id="PTHR10724:SF10">
    <property type="entry name" value="S1 RNA-BINDING DOMAIN-CONTAINING PROTEIN 1"/>
    <property type="match status" value="1"/>
</dbReference>
<dbReference type="PROSITE" id="PS50126">
    <property type="entry name" value="S1"/>
    <property type="match status" value="1"/>
</dbReference>
<proteinExistence type="predicted"/>
<dbReference type="Pfam" id="PF12836">
    <property type="entry name" value="HHH_3"/>
    <property type="match status" value="1"/>
</dbReference>
<dbReference type="GO" id="GO:0006139">
    <property type="term" value="P:nucleobase-containing compound metabolic process"/>
    <property type="evidence" value="ECO:0007669"/>
    <property type="project" value="InterPro"/>
</dbReference>
<dbReference type="InterPro" id="IPR037027">
    <property type="entry name" value="YqgF/RNaseH-like_dom_sf"/>
</dbReference>
<dbReference type="Gene3D" id="1.10.3500.10">
    <property type="entry name" value="Tex N-terminal region-like"/>
    <property type="match status" value="1"/>
</dbReference>
<dbReference type="InterPro" id="IPR023323">
    <property type="entry name" value="Tex-like_dom_sf"/>
</dbReference>
<dbReference type="CDD" id="cd05685">
    <property type="entry name" value="S1_Tex"/>
    <property type="match status" value="1"/>
</dbReference>
<dbReference type="InterPro" id="IPR032639">
    <property type="entry name" value="Tex_YqgF"/>
</dbReference>
<dbReference type="HOGENOM" id="CLU_009833_0_2_0"/>
<dbReference type="Gene3D" id="1.10.10.650">
    <property type="entry name" value="RuvA domain 2-like"/>
    <property type="match status" value="1"/>
</dbReference>
<dbReference type="SUPFAM" id="SSF50249">
    <property type="entry name" value="Nucleic acid-binding proteins"/>
    <property type="match status" value="1"/>
</dbReference>
<dbReference type="FunFam" id="3.30.420.140:FF:000001">
    <property type="entry name" value="RNA-binding transcriptional accessory protein"/>
    <property type="match status" value="1"/>
</dbReference>
<keyword evidence="3" id="KW-1185">Reference proteome</keyword>
<dbReference type="EMBL" id="CP001779">
    <property type="protein sequence ID" value="ACZ01557.1"/>
    <property type="molecule type" value="Genomic_DNA"/>
</dbReference>
<dbReference type="RefSeq" id="WP_012859104.1">
    <property type="nucleotide sequence ID" value="NC_013515.1"/>
</dbReference>
<reference evidence="2 3" key="1">
    <citation type="journal article" date="2009" name="Stand. Genomic Sci.">
        <title>Complete genome sequence of Streptobacillus moniliformis type strain (9901T).</title>
        <authorList>
            <person name="Nolan M."/>
            <person name="Gronow S."/>
            <person name="Lapidus A."/>
            <person name="Ivanova N."/>
            <person name="Copeland A."/>
            <person name="Lucas S."/>
            <person name="Del Rio T.G."/>
            <person name="Chen F."/>
            <person name="Tice H."/>
            <person name="Pitluck S."/>
            <person name="Cheng J.F."/>
            <person name="Sims D."/>
            <person name="Meincke L."/>
            <person name="Bruce D."/>
            <person name="Goodwin L."/>
            <person name="Brettin T."/>
            <person name="Han C."/>
            <person name="Detter J.C."/>
            <person name="Ovchinikova G."/>
            <person name="Pati A."/>
            <person name="Mavromatis K."/>
            <person name="Mikhailova N."/>
            <person name="Chen A."/>
            <person name="Palaniappan K."/>
            <person name="Land M."/>
            <person name="Hauser L."/>
            <person name="Chang Y.J."/>
            <person name="Jeffries C.D."/>
            <person name="Rohde M."/>
            <person name="Sproer C."/>
            <person name="Goker M."/>
            <person name="Bristow J."/>
            <person name="Eisen J.A."/>
            <person name="Markowitz V."/>
            <person name="Hugenholtz P."/>
            <person name="Kyrpides N.C."/>
            <person name="Klenk H.P."/>
            <person name="Chain P."/>
        </authorList>
    </citation>
    <scope>NUCLEOTIDE SEQUENCE [LARGE SCALE GENOMIC DNA]</scope>
    <source>
        <strain evidence="3">ATCC 14647 / DSM 12112 / NCTC 10651 / 9901</strain>
    </source>
</reference>
<dbReference type="SUPFAM" id="SSF47781">
    <property type="entry name" value="RuvA domain 2-like"/>
    <property type="match status" value="2"/>
</dbReference>
<protein>
    <submittedName>
        <fullName evidence="2">RNA binding S1 domain protein</fullName>
    </submittedName>
</protein>
<dbReference type="InterPro" id="IPR003029">
    <property type="entry name" value="S1_domain"/>
</dbReference>
<dbReference type="SMART" id="SM00732">
    <property type="entry name" value="YqgFc"/>
    <property type="match status" value="1"/>
</dbReference>
<dbReference type="SMART" id="SM00316">
    <property type="entry name" value="S1"/>
    <property type="match status" value="1"/>
</dbReference>
<organism evidence="2 3">
    <name type="scientific">Streptobacillus moniliformis (strain ATCC 14647 / DSM 12112 / NCTC 10651 / 9901)</name>
    <dbReference type="NCBI Taxonomy" id="519441"/>
    <lineage>
        <taxon>Bacteria</taxon>
        <taxon>Fusobacteriati</taxon>
        <taxon>Fusobacteriota</taxon>
        <taxon>Fusobacteriia</taxon>
        <taxon>Fusobacteriales</taxon>
        <taxon>Leptotrichiaceae</taxon>
        <taxon>Streptobacillus</taxon>
    </lineage>
</organism>
<dbReference type="KEGG" id="smf:Smon_1095"/>
<dbReference type="OrthoDB" id="9804714at2"/>
<dbReference type="SUPFAM" id="SSF158832">
    <property type="entry name" value="Tex N-terminal region-like"/>
    <property type="match status" value="1"/>
</dbReference>
<dbReference type="Pfam" id="PF09371">
    <property type="entry name" value="Tex_N"/>
    <property type="match status" value="1"/>
</dbReference>
<dbReference type="Proteomes" id="UP000002072">
    <property type="component" value="Chromosome"/>
</dbReference>
<dbReference type="InterPro" id="IPR041692">
    <property type="entry name" value="HHH_9"/>
</dbReference>
<dbReference type="SUPFAM" id="SSF53098">
    <property type="entry name" value="Ribonuclease H-like"/>
    <property type="match status" value="1"/>
</dbReference>
<evidence type="ECO:0000313" key="3">
    <source>
        <dbReference type="Proteomes" id="UP000002072"/>
    </source>
</evidence>
<dbReference type="Gene3D" id="2.40.50.140">
    <property type="entry name" value="Nucleic acid-binding proteins"/>
    <property type="match status" value="1"/>
</dbReference>
<dbReference type="Gene3D" id="1.10.150.310">
    <property type="entry name" value="Tex RuvX-like domain-like"/>
    <property type="match status" value="1"/>
</dbReference>
<dbReference type="PANTHER" id="PTHR10724">
    <property type="entry name" value="30S RIBOSOMAL PROTEIN S1"/>
    <property type="match status" value="1"/>
</dbReference>
<dbReference type="FunFam" id="1.10.10.650:FF:000001">
    <property type="entry name" value="S1 RNA-binding domain 1"/>
    <property type="match status" value="1"/>
</dbReference>
<dbReference type="InterPro" id="IPR023319">
    <property type="entry name" value="Tex-like_HTH_dom_sf"/>
</dbReference>
<accession>D1AUZ7</accession>
<dbReference type="Pfam" id="PF17674">
    <property type="entry name" value="HHH_9"/>
    <property type="match status" value="1"/>
</dbReference>
<sequence length="762" mass="87435">MENKIFKYVSKELNIGLKQIEETMKLYDEGATIPFISRYRKEVTGNLDEEQIRDVVEKITYYRNLEKRKEEVIRLIEEQGALTPELEKSINEATVLQRVEDLYMPYKKKKKTKADIAIENGLEPLAIFAKDEKITIDILKEEANKYINDNILSVEDALEGVHLIHAQKISEEITNREYLRNLLSQKSLVVSKLIEKNKGLDEKQVYKDYYNFQEAYSKIVTHRILAINRGENEKILKVNLEIDDNVREELVNKMYHMNFKNDNLKSFFIDIVNDSIDRLMYPSIENELRNILTEKAELEAIENFATNLEKLLLQPPLNKKTILGLDPGYRTGAKLAIIDKDGFFKESDVVYLVKEMHSEKQLETARNKILKYLSKYDVDIVAIGNGTASRETESFVAALLKEYKEKKVSYIIVNEAGASVYSASKVAADEFPELDVTVRGTISISRRLQDPLAELVKIDPKSIGVGMYQHDVNQKKLNEELEQTIEKIVNRVGVNINTASAELLSFVSGIKKNIAKNIVEYRKENGDFKNRKEILKVKGLGAKAFEQLAGFVVIPNGENPLDNTIIHPESYHIAEEILSSSSTNVNELKTDLELVREKLKLVNLQNIIEKTGLDKTTKDVYEALIKDRRDPRDEFDKPLLREDILSIEDLKVGMELEGTVRNVTKFGAFVDIGLKNDAMIHISELSNSFIDDPTKVLSIGQIIKVRVLDIDIQRGRVGLTRKDANYVKPNKKKKQNNKNNKEEIQRKKLEQQLINKGWKIKK</sequence>
<dbReference type="InterPro" id="IPR044146">
    <property type="entry name" value="S1_Tex"/>
</dbReference>
<dbReference type="Gene3D" id="3.30.420.140">
    <property type="entry name" value="YqgF/RNase H-like domain"/>
    <property type="match status" value="1"/>
</dbReference>
<dbReference type="Pfam" id="PF22706">
    <property type="entry name" value="Tex_central_region"/>
    <property type="match status" value="1"/>
</dbReference>
<dbReference type="GO" id="GO:0005737">
    <property type="term" value="C:cytoplasm"/>
    <property type="evidence" value="ECO:0007669"/>
    <property type="project" value="UniProtKB-ARBA"/>
</dbReference>
<dbReference type="InterPro" id="IPR055179">
    <property type="entry name" value="Tex-like_central_region"/>
</dbReference>
<evidence type="ECO:0000259" key="1">
    <source>
        <dbReference type="PROSITE" id="PS50126"/>
    </source>
</evidence>
<dbReference type="Pfam" id="PF16921">
    <property type="entry name" value="Tex_YqgF"/>
    <property type="match status" value="1"/>
</dbReference>
<dbReference type="InterPro" id="IPR018974">
    <property type="entry name" value="Tex-like_N"/>
</dbReference>
<dbReference type="GO" id="GO:0006412">
    <property type="term" value="P:translation"/>
    <property type="evidence" value="ECO:0007669"/>
    <property type="project" value="TreeGrafter"/>
</dbReference>
<name>D1AUZ7_STRM9</name>